<comment type="caution">
    <text evidence="2">The sequence shown here is derived from an EMBL/GenBank/DDBJ whole genome shotgun (WGS) entry which is preliminary data.</text>
</comment>
<keyword evidence="3" id="KW-1185">Reference proteome</keyword>
<protein>
    <submittedName>
        <fullName evidence="2">Nuclear transport factor 2 family protein</fullName>
    </submittedName>
</protein>
<sequence length="151" mass="17414">MDRLERLEAIEAIRSLKARYFRLMDTKQWDELRLVFTHDLKVLTPEGKVYAEGGDTYAKALRHSLEHAVSVHQGLAGEVEIHADGTVSAIWAMQDVISWEDRHPRTGWKSILGRGHYHETYRREDGAWRIATLTLTRLSLDITWPEGHEPA</sequence>
<accession>A0ABU8RVD2</accession>
<feature type="domain" description="SnoaL-like" evidence="1">
    <location>
        <begin position="5"/>
        <end position="133"/>
    </location>
</feature>
<dbReference type="RefSeq" id="WP_339586929.1">
    <property type="nucleotide sequence ID" value="NZ_JBBHJZ010000002.1"/>
</dbReference>
<gene>
    <name evidence="2" type="ORF">WG901_10035</name>
</gene>
<evidence type="ECO:0000259" key="1">
    <source>
        <dbReference type="Pfam" id="PF13577"/>
    </source>
</evidence>
<reference evidence="2 3" key="1">
    <citation type="submission" date="2024-03" db="EMBL/GenBank/DDBJ databases">
        <authorList>
            <person name="Jo J.-H."/>
        </authorList>
    </citation>
    <scope>NUCLEOTIDE SEQUENCE [LARGE SCALE GENOMIC DNA]</scope>
    <source>
        <strain evidence="2 3">PS1R-30</strain>
    </source>
</reference>
<evidence type="ECO:0000313" key="3">
    <source>
        <dbReference type="Proteomes" id="UP001361239"/>
    </source>
</evidence>
<dbReference type="SUPFAM" id="SSF54427">
    <property type="entry name" value="NTF2-like"/>
    <property type="match status" value="1"/>
</dbReference>
<dbReference type="Proteomes" id="UP001361239">
    <property type="component" value="Unassembled WGS sequence"/>
</dbReference>
<dbReference type="EMBL" id="JBBHJZ010000002">
    <property type="protein sequence ID" value="MEJ5976973.1"/>
    <property type="molecule type" value="Genomic_DNA"/>
</dbReference>
<dbReference type="InterPro" id="IPR032710">
    <property type="entry name" value="NTF2-like_dom_sf"/>
</dbReference>
<dbReference type="InterPro" id="IPR037401">
    <property type="entry name" value="SnoaL-like"/>
</dbReference>
<evidence type="ECO:0000313" key="2">
    <source>
        <dbReference type="EMBL" id="MEJ5976973.1"/>
    </source>
</evidence>
<organism evidence="2 3">
    <name type="scientific">Novosphingobium anseongense</name>
    <dbReference type="NCBI Taxonomy" id="3133436"/>
    <lineage>
        <taxon>Bacteria</taxon>
        <taxon>Pseudomonadati</taxon>
        <taxon>Pseudomonadota</taxon>
        <taxon>Alphaproteobacteria</taxon>
        <taxon>Sphingomonadales</taxon>
        <taxon>Sphingomonadaceae</taxon>
        <taxon>Novosphingobium</taxon>
    </lineage>
</organism>
<proteinExistence type="predicted"/>
<name>A0ABU8RVD2_9SPHN</name>
<dbReference type="Gene3D" id="3.10.450.50">
    <property type="match status" value="1"/>
</dbReference>
<dbReference type="Pfam" id="PF13577">
    <property type="entry name" value="SnoaL_4"/>
    <property type="match status" value="1"/>
</dbReference>